<dbReference type="Proteomes" id="UP000691718">
    <property type="component" value="Unassembled WGS sequence"/>
</dbReference>
<sequence>MNTSSSSESDLEVLEFISSISVPRNLRHRRNPFEMFTDEEFQLRYRFNKNTVIHLSDTISSALVPIMHRKYTLSVLEQIFIALRFYATGTFQIVIGDDINVHKTTVSRVVYKVSKEIAKRARSYISMPNVVDLREVKAQFFDIAGFPNVIGCVDGSHIPIQSPGAVLHNIALQQNDTLAIDSATEEDSTESIEQPLPCEGNHFRRLLVEQYFS</sequence>
<name>A0A8S3X4T1_PARAO</name>
<proteinExistence type="predicted"/>
<dbReference type="EMBL" id="CAJQZP010000936">
    <property type="protein sequence ID" value="CAG4999139.1"/>
    <property type="molecule type" value="Genomic_DNA"/>
</dbReference>
<dbReference type="AlphaFoldDB" id="A0A8S3X4T1"/>
<protein>
    <submittedName>
        <fullName evidence="1">(apollo) hypothetical protein</fullName>
    </submittedName>
</protein>
<organism evidence="1 2">
    <name type="scientific">Parnassius apollo</name>
    <name type="common">Apollo butterfly</name>
    <name type="synonym">Papilio apollo</name>
    <dbReference type="NCBI Taxonomy" id="110799"/>
    <lineage>
        <taxon>Eukaryota</taxon>
        <taxon>Metazoa</taxon>
        <taxon>Ecdysozoa</taxon>
        <taxon>Arthropoda</taxon>
        <taxon>Hexapoda</taxon>
        <taxon>Insecta</taxon>
        <taxon>Pterygota</taxon>
        <taxon>Neoptera</taxon>
        <taxon>Endopterygota</taxon>
        <taxon>Lepidoptera</taxon>
        <taxon>Glossata</taxon>
        <taxon>Ditrysia</taxon>
        <taxon>Papilionoidea</taxon>
        <taxon>Papilionidae</taxon>
        <taxon>Parnassiinae</taxon>
        <taxon>Parnassini</taxon>
        <taxon>Parnassius</taxon>
        <taxon>Parnassius</taxon>
    </lineage>
</organism>
<gene>
    <name evidence="1" type="ORF">PAPOLLO_LOCUS13492</name>
</gene>
<keyword evidence="2" id="KW-1185">Reference proteome</keyword>
<evidence type="ECO:0000313" key="2">
    <source>
        <dbReference type="Proteomes" id="UP000691718"/>
    </source>
</evidence>
<dbReference type="OrthoDB" id="2430314at2759"/>
<comment type="caution">
    <text evidence="1">The sequence shown here is derived from an EMBL/GenBank/DDBJ whole genome shotgun (WGS) entry which is preliminary data.</text>
</comment>
<evidence type="ECO:0000313" key="1">
    <source>
        <dbReference type="EMBL" id="CAG4999139.1"/>
    </source>
</evidence>
<reference evidence="1" key="1">
    <citation type="submission" date="2021-04" db="EMBL/GenBank/DDBJ databases">
        <authorList>
            <person name="Tunstrom K."/>
        </authorList>
    </citation>
    <scope>NUCLEOTIDE SEQUENCE</scope>
</reference>
<accession>A0A8S3X4T1</accession>